<dbReference type="STRING" id="47312.SAMN04489765_0301"/>
<feature type="transmembrane region" description="Helical" evidence="1">
    <location>
        <begin position="114"/>
        <end position="139"/>
    </location>
</feature>
<dbReference type="InterPro" id="IPR008523">
    <property type="entry name" value="DUF805"/>
</dbReference>
<organism evidence="2 3">
    <name type="scientific">Tsukamurella pulmonis</name>
    <dbReference type="NCBI Taxonomy" id="47312"/>
    <lineage>
        <taxon>Bacteria</taxon>
        <taxon>Bacillati</taxon>
        <taxon>Actinomycetota</taxon>
        <taxon>Actinomycetes</taxon>
        <taxon>Mycobacteriales</taxon>
        <taxon>Tsukamurellaceae</taxon>
        <taxon>Tsukamurella</taxon>
    </lineage>
</organism>
<dbReference type="GO" id="GO:0005886">
    <property type="term" value="C:plasma membrane"/>
    <property type="evidence" value="ECO:0007669"/>
    <property type="project" value="TreeGrafter"/>
</dbReference>
<reference evidence="3" key="1">
    <citation type="submission" date="2016-10" db="EMBL/GenBank/DDBJ databases">
        <authorList>
            <person name="Varghese N."/>
            <person name="Submissions S."/>
        </authorList>
    </citation>
    <scope>NUCLEOTIDE SEQUENCE [LARGE SCALE GENOMIC DNA]</scope>
    <source>
        <strain evidence="3">DSM 44142</strain>
    </source>
</reference>
<accession>A0A1H1AMW1</accession>
<keyword evidence="1" id="KW-0472">Membrane</keyword>
<dbReference type="Pfam" id="PF05656">
    <property type="entry name" value="DUF805"/>
    <property type="match status" value="1"/>
</dbReference>
<feature type="transmembrane region" description="Helical" evidence="1">
    <location>
        <begin position="78"/>
        <end position="102"/>
    </location>
</feature>
<evidence type="ECO:0000313" key="2">
    <source>
        <dbReference type="EMBL" id="SDQ40974.1"/>
    </source>
</evidence>
<feature type="transmembrane region" description="Helical" evidence="1">
    <location>
        <begin position="47"/>
        <end position="72"/>
    </location>
</feature>
<dbReference type="PANTHER" id="PTHR34980:SF2">
    <property type="entry name" value="INNER MEMBRANE PROTEIN YHAH-RELATED"/>
    <property type="match status" value="1"/>
</dbReference>
<dbReference type="Proteomes" id="UP000183053">
    <property type="component" value="Unassembled WGS sequence"/>
</dbReference>
<evidence type="ECO:0000256" key="1">
    <source>
        <dbReference type="SAM" id="Phobius"/>
    </source>
</evidence>
<keyword evidence="3" id="KW-1185">Reference proteome</keyword>
<protein>
    <submittedName>
        <fullName evidence="2">Uncharacterized membrane protein YhaH, DUF805 family</fullName>
    </submittedName>
</protein>
<keyword evidence="1" id="KW-1133">Transmembrane helix</keyword>
<dbReference type="OrthoDB" id="9812349at2"/>
<dbReference type="AlphaFoldDB" id="A0A1H1AMW1"/>
<dbReference type="EMBL" id="FNLF01000002">
    <property type="protein sequence ID" value="SDQ40974.1"/>
    <property type="molecule type" value="Genomic_DNA"/>
</dbReference>
<gene>
    <name evidence="2" type="ORF">SAMN04489765_0301</name>
</gene>
<dbReference type="RefSeq" id="WP_068537313.1">
    <property type="nucleotide sequence ID" value="NZ_AP025457.1"/>
</dbReference>
<sequence length="159" mass="16651">MTDQHVAAQPVPYEAYPPLYGATFSQAVSRYAAGFVRGRGRASRSEYWWAQLGLLLPVAVAFGLIGIGTAVGGTAGDALAVIAVVLCVITMVAAIGTIALSVRRLHDADLSGWWYLLAIVVGFVPVIGFLVPLLVIGLLPSNPAGIRRGNPAPPPQAFE</sequence>
<name>A0A1H1AMW1_9ACTN</name>
<dbReference type="PANTHER" id="PTHR34980">
    <property type="entry name" value="INNER MEMBRANE PROTEIN-RELATED-RELATED"/>
    <property type="match status" value="1"/>
</dbReference>
<proteinExistence type="predicted"/>
<keyword evidence="1" id="KW-0812">Transmembrane</keyword>
<evidence type="ECO:0000313" key="3">
    <source>
        <dbReference type="Proteomes" id="UP000183053"/>
    </source>
</evidence>